<keyword evidence="3" id="KW-1185">Reference proteome</keyword>
<feature type="region of interest" description="Disordered" evidence="1">
    <location>
        <begin position="224"/>
        <end position="268"/>
    </location>
</feature>
<dbReference type="EMBL" id="JBHUMX010000044">
    <property type="protein sequence ID" value="MFD2630496.1"/>
    <property type="molecule type" value="Genomic_DNA"/>
</dbReference>
<protein>
    <submittedName>
        <fullName evidence="2">Uncharacterized protein</fullName>
    </submittedName>
</protein>
<dbReference type="Proteomes" id="UP001597451">
    <property type="component" value="Unassembled WGS sequence"/>
</dbReference>
<gene>
    <name evidence="2" type="ORF">ACFSUN_17095</name>
</gene>
<proteinExistence type="predicted"/>
<evidence type="ECO:0000313" key="3">
    <source>
        <dbReference type="Proteomes" id="UP001597451"/>
    </source>
</evidence>
<evidence type="ECO:0000256" key="1">
    <source>
        <dbReference type="SAM" id="MobiDB-lite"/>
    </source>
</evidence>
<comment type="caution">
    <text evidence="2">The sequence shown here is derived from an EMBL/GenBank/DDBJ whole genome shotgun (WGS) entry which is preliminary data.</text>
</comment>
<feature type="compositionally biased region" description="Polar residues" evidence="1">
    <location>
        <begin position="234"/>
        <end position="244"/>
    </location>
</feature>
<organism evidence="2 3">
    <name type="scientific">Oceanobacillus kapialis</name>
    <dbReference type="NCBI Taxonomy" id="481353"/>
    <lineage>
        <taxon>Bacteria</taxon>
        <taxon>Bacillati</taxon>
        <taxon>Bacillota</taxon>
        <taxon>Bacilli</taxon>
        <taxon>Bacillales</taxon>
        <taxon>Bacillaceae</taxon>
        <taxon>Oceanobacillus</taxon>
    </lineage>
</organism>
<accession>A0ABW5Q553</accession>
<evidence type="ECO:0000313" key="2">
    <source>
        <dbReference type="EMBL" id="MFD2630496.1"/>
    </source>
</evidence>
<name>A0ABW5Q553_9BACI</name>
<sequence>MYKRNNFYNAYNDHQNDHHRRDERDLAPTACDRCHNDHCSCHERPRSQGALVEKVICSKDAHKTAEFALPVALGPFGGANGILDGLLGLLGGVLAGGTNVTVTPDYNNIEQRTTVLKDTVVNFGFVPATIDVNLGIGLGAIPAGPLSIPIRIFFQEHTHCPGARPGDIVFETDPVVEAQLIQPLIGSDDGGTVINLLLFKAILRTHITVVRQGIERDGKFCDLDNHDKHRNGPVTINTPQSTMGTGMPGAGAPVPTQANQVNNNNTTS</sequence>
<dbReference type="RefSeq" id="WP_379563808.1">
    <property type="nucleotide sequence ID" value="NZ_JBHUMX010000044.1"/>
</dbReference>
<reference evidence="3" key="1">
    <citation type="journal article" date="2019" name="Int. J. Syst. Evol. Microbiol.">
        <title>The Global Catalogue of Microorganisms (GCM) 10K type strain sequencing project: providing services to taxonomists for standard genome sequencing and annotation.</title>
        <authorList>
            <consortium name="The Broad Institute Genomics Platform"/>
            <consortium name="The Broad Institute Genome Sequencing Center for Infectious Disease"/>
            <person name="Wu L."/>
            <person name="Ma J."/>
        </authorList>
    </citation>
    <scope>NUCLEOTIDE SEQUENCE [LARGE SCALE GENOMIC DNA]</scope>
    <source>
        <strain evidence="3">TISTR 1858</strain>
    </source>
</reference>
<feature type="compositionally biased region" description="Low complexity" evidence="1">
    <location>
        <begin position="253"/>
        <end position="268"/>
    </location>
</feature>